<gene>
    <name evidence="8" type="primary">ecfT</name>
    <name evidence="7" type="ORF">AL705_06875</name>
    <name evidence="8" type="ORF">LC603019_01363</name>
</gene>
<keyword evidence="3 6" id="KW-0812">Transmembrane</keyword>
<feature type="transmembrane region" description="Helical" evidence="6">
    <location>
        <begin position="229"/>
        <end position="249"/>
    </location>
</feature>
<evidence type="ECO:0000313" key="8">
    <source>
        <dbReference type="EMBL" id="VHO01437.1"/>
    </source>
</evidence>
<feature type="transmembrane region" description="Helical" evidence="6">
    <location>
        <begin position="142"/>
        <end position="158"/>
    </location>
</feature>
<sequence length="255" mass="28387">MSAVAENQQVPSLADLSVGRQRRFFSLDPRTTMLNLLVINVVVLSISDLSVTYLGFLFTVIMLMTIRCWKILGGYITFFAVCQFLHLVVQPAFPNKVVTILITFAFFLSKYVVVFGTGLYFVRTTTAAEFVAAMKKMRISDVLVVPIAVMFRFFPAVYEEFWAVVNAMKLRQLFKNGWEALLHPIKTTEYVVVPLLTSVINIGEDLSASAMVRGLGAPGRKTSIVPLGFQVWDGVVVVASIAFLIFAILTKVQVI</sequence>
<keyword evidence="4 6" id="KW-1133">Transmembrane helix</keyword>
<evidence type="ECO:0000313" key="9">
    <source>
        <dbReference type="Proteomes" id="UP000068137"/>
    </source>
</evidence>
<feature type="transmembrane region" description="Helical" evidence="6">
    <location>
        <begin position="37"/>
        <end position="60"/>
    </location>
</feature>
<evidence type="ECO:0000313" key="10">
    <source>
        <dbReference type="Proteomes" id="UP000324288"/>
    </source>
</evidence>
<dbReference type="Pfam" id="PF02361">
    <property type="entry name" value="CbiQ"/>
    <property type="match status" value="1"/>
</dbReference>
<feature type="transmembrane region" description="Helical" evidence="6">
    <location>
        <begin position="99"/>
        <end position="122"/>
    </location>
</feature>
<evidence type="ECO:0000256" key="2">
    <source>
        <dbReference type="ARBA" id="ARBA00022475"/>
    </source>
</evidence>
<protein>
    <submittedName>
        <fullName evidence="8">Energy-coupling factor transporter transmembrane protein EcfT</fullName>
    </submittedName>
</protein>
<dbReference type="STRING" id="1528099.AL705_06875"/>
<keyword evidence="10" id="KW-1185">Reference proteome</keyword>
<dbReference type="RefSeq" id="WP_053962378.1">
    <property type="nucleotide sequence ID" value="NZ_CAJPTR010000016.1"/>
</dbReference>
<feature type="transmembrane region" description="Helical" evidence="6">
    <location>
        <begin position="72"/>
        <end position="93"/>
    </location>
</feature>
<dbReference type="InterPro" id="IPR003339">
    <property type="entry name" value="ABC/ECF_trnsptr_transmembrane"/>
</dbReference>
<organism evidence="7 9">
    <name type="scientific">Lawsonella clevelandensis</name>
    <dbReference type="NCBI Taxonomy" id="1528099"/>
    <lineage>
        <taxon>Bacteria</taxon>
        <taxon>Bacillati</taxon>
        <taxon>Actinomycetota</taxon>
        <taxon>Actinomycetes</taxon>
        <taxon>Mycobacteriales</taxon>
        <taxon>Lawsonellaceae</taxon>
        <taxon>Lawsonella</taxon>
    </lineage>
</organism>
<dbReference type="KEGG" id="cbq:AL705_06875"/>
<dbReference type="PANTHER" id="PTHR34857">
    <property type="entry name" value="SLL0384 PROTEIN"/>
    <property type="match status" value="1"/>
</dbReference>
<dbReference type="EMBL" id="LR584267">
    <property type="protein sequence ID" value="VHO01437.1"/>
    <property type="molecule type" value="Genomic_DNA"/>
</dbReference>
<dbReference type="Proteomes" id="UP000068137">
    <property type="component" value="Chromosome"/>
</dbReference>
<keyword evidence="2" id="KW-1003">Cell membrane</keyword>
<evidence type="ECO:0000313" key="7">
    <source>
        <dbReference type="EMBL" id="ALE19313.1"/>
    </source>
</evidence>
<evidence type="ECO:0000256" key="3">
    <source>
        <dbReference type="ARBA" id="ARBA00022692"/>
    </source>
</evidence>
<dbReference type="OrthoDB" id="3251998at2"/>
<evidence type="ECO:0000256" key="4">
    <source>
        <dbReference type="ARBA" id="ARBA00022989"/>
    </source>
</evidence>
<dbReference type="InterPro" id="IPR051611">
    <property type="entry name" value="ECF_transporter_component"/>
</dbReference>
<dbReference type="GeneID" id="84895262"/>
<name>A0A0M4M8W5_9ACTN</name>
<reference evidence="7" key="2">
    <citation type="journal article" date="2016" name="Int. J. Syst. Evol. Microbiol.">
        <title>Lawsonella clevelandensis gen. nov., sp. nov., a new member of the suborder Corynebacterineae isolated from human abscesses.</title>
        <authorList>
            <person name="Bell M.E."/>
            <person name="Bernard K.A."/>
            <person name="Harrington S.M."/>
            <person name="Patel N.B."/>
            <person name="Tucker T.A."/>
            <person name="Metcalfe M.G."/>
            <person name="McQuiston J.R."/>
        </authorList>
    </citation>
    <scope>NUCLEOTIDE SEQUENCE</scope>
    <source>
        <strain evidence="7">X1698</strain>
    </source>
</reference>
<evidence type="ECO:0000256" key="5">
    <source>
        <dbReference type="ARBA" id="ARBA00023136"/>
    </source>
</evidence>
<dbReference type="GO" id="GO:0005886">
    <property type="term" value="C:plasma membrane"/>
    <property type="evidence" value="ECO:0007669"/>
    <property type="project" value="UniProtKB-ARBA"/>
</dbReference>
<dbReference type="CDD" id="cd16914">
    <property type="entry name" value="EcfT"/>
    <property type="match status" value="1"/>
</dbReference>
<keyword evidence="5 6" id="KW-0472">Membrane</keyword>
<evidence type="ECO:0000256" key="6">
    <source>
        <dbReference type="SAM" id="Phobius"/>
    </source>
</evidence>
<dbReference type="EMBL" id="CP012390">
    <property type="protein sequence ID" value="ALE19313.1"/>
    <property type="molecule type" value="Genomic_DNA"/>
</dbReference>
<reference evidence="7 9" key="1">
    <citation type="journal article" date="2015" name="Genome Announc.">
        <title>Complete Genome Sequences for Two Strains of a Novel Fastidious, Partially Acid-Fast, Gram-Positive Corynebacterineae Bacterium, Derived from Human Clinical Samples.</title>
        <authorList>
            <person name="Nicholson A.C."/>
            <person name="Bell M."/>
            <person name="Humrighouse B.W."/>
            <person name="McQuiston J.R."/>
        </authorList>
    </citation>
    <scope>NUCLEOTIDE SEQUENCE [LARGE SCALE GENOMIC DNA]</scope>
    <source>
        <strain evidence="7 9">X1698</strain>
    </source>
</reference>
<reference evidence="8 10" key="3">
    <citation type="submission" date="2019-04" db="EMBL/GenBank/DDBJ databases">
        <authorList>
            <person name="Seth-Smith MB H."/>
            <person name="Seth-Smith H."/>
        </authorList>
    </citation>
    <scope>NUCLEOTIDE SEQUENCE [LARGE SCALE GENOMIC DNA]</scope>
    <source>
        <strain evidence="8">USB-603019</strain>
    </source>
</reference>
<dbReference type="Proteomes" id="UP000324288">
    <property type="component" value="Chromosome"/>
</dbReference>
<proteinExistence type="predicted"/>
<dbReference type="PANTHER" id="PTHR34857:SF2">
    <property type="entry name" value="SLL0384 PROTEIN"/>
    <property type="match status" value="1"/>
</dbReference>
<evidence type="ECO:0000256" key="1">
    <source>
        <dbReference type="ARBA" id="ARBA00004141"/>
    </source>
</evidence>
<dbReference type="AlphaFoldDB" id="A0A0M4M8W5"/>
<accession>A0A0M4M8W5</accession>
<comment type="subcellular location">
    <subcellularLocation>
        <location evidence="1">Membrane</location>
        <topology evidence="1">Multi-pass membrane protein</topology>
    </subcellularLocation>
</comment>